<feature type="chain" id="PRO_5033047731" description="Right-handed parallel beta-helix repeat-containing protein" evidence="1">
    <location>
        <begin position="28"/>
        <end position="629"/>
    </location>
</feature>
<dbReference type="EMBL" id="JACHVQ010000001">
    <property type="protein sequence ID" value="MBB2891870.1"/>
    <property type="molecule type" value="Genomic_DNA"/>
</dbReference>
<sequence>MSHRRMIALAPVAALALATCVQPGASAATDPDKTVHSGDTWTVTSTVRLHRLTIEPGATVTAPSGESLTLTVNGVDTGAALTKTGGTDTALQPGTYRGAIVLTVADANPVAWQGLTFPFRQALYVGAAGLQAGSSVPAAVQAGRVRSRSADGILVRSTGEDFNALYATSDYSLRNSRIRLNGNGRSDFVGYGTAVTSTGTGTRVVLDHVNIANHGTDRSAVVATGGSNLVVENSQLSVRDGVLPSDYQSTVDLAVMQDAPWMLGIKGNVRATNLLGDNTKASYLNTSVSSTGWGLLSTDAGSDVQLVAVNDRLKHVGSEGGYGTYAIGNATERILGTTLDVATYASIITGGTVTYGDSTPSAVKAANSWNSIGLTTRRLAAIPTKATVVNSRRFGIMNFGPATENISGHTRFNTKEATFLVKGAPLSLNVDGSQGAQLTPQNGILMQVMTNDDPGPVVVDGKLVNQGVYTEPTGAPVKDTSWDVAGVHDSDAQSTFTHAHLRGDFFNGFRGSATSGMNMVLNFDHSTIAGVLSSSTAKHRVSTIDSSNYQQLDEVDNHAGQAVNNGTIVDLDDAAWTVTGTSYLSKLTVGHGSRVLGAHGKQVTMTVDGVRTPIDAGKTYTGNVVISLS</sequence>
<evidence type="ECO:0008006" key="4">
    <source>
        <dbReference type="Google" id="ProtNLM"/>
    </source>
</evidence>
<keyword evidence="1" id="KW-0732">Signal</keyword>
<feature type="signal peptide" evidence="1">
    <location>
        <begin position="1"/>
        <end position="27"/>
    </location>
</feature>
<dbReference type="AlphaFoldDB" id="A0A839N2A4"/>
<evidence type="ECO:0000313" key="3">
    <source>
        <dbReference type="Proteomes" id="UP000559182"/>
    </source>
</evidence>
<evidence type="ECO:0000256" key="1">
    <source>
        <dbReference type="SAM" id="SignalP"/>
    </source>
</evidence>
<protein>
    <recommendedName>
        <fullName evidence="4">Right-handed parallel beta-helix repeat-containing protein</fullName>
    </recommendedName>
</protein>
<proteinExistence type="predicted"/>
<reference evidence="2 3" key="1">
    <citation type="submission" date="2020-08" db="EMBL/GenBank/DDBJ databases">
        <title>Sequencing the genomes of 1000 actinobacteria strains.</title>
        <authorList>
            <person name="Klenk H.-P."/>
        </authorList>
    </citation>
    <scope>NUCLEOTIDE SEQUENCE [LARGE SCALE GENOMIC DNA]</scope>
    <source>
        <strain evidence="2 3">DSM 105369</strain>
    </source>
</reference>
<evidence type="ECO:0000313" key="2">
    <source>
        <dbReference type="EMBL" id="MBB2891870.1"/>
    </source>
</evidence>
<keyword evidence="3" id="KW-1185">Reference proteome</keyword>
<name>A0A839N2A4_9MICO</name>
<gene>
    <name evidence="2" type="ORF">FHU39_001854</name>
</gene>
<comment type="caution">
    <text evidence="2">The sequence shown here is derived from an EMBL/GenBank/DDBJ whole genome shotgun (WGS) entry which is preliminary data.</text>
</comment>
<dbReference type="RefSeq" id="WP_183320076.1">
    <property type="nucleotide sequence ID" value="NZ_JACHVQ010000001.1"/>
</dbReference>
<organism evidence="2 3">
    <name type="scientific">Flexivirga oryzae</name>
    <dbReference type="NCBI Taxonomy" id="1794944"/>
    <lineage>
        <taxon>Bacteria</taxon>
        <taxon>Bacillati</taxon>
        <taxon>Actinomycetota</taxon>
        <taxon>Actinomycetes</taxon>
        <taxon>Micrococcales</taxon>
        <taxon>Dermacoccaceae</taxon>
        <taxon>Flexivirga</taxon>
    </lineage>
</organism>
<dbReference type="Proteomes" id="UP000559182">
    <property type="component" value="Unassembled WGS sequence"/>
</dbReference>
<accession>A0A839N2A4</accession>